<evidence type="ECO:0000313" key="9">
    <source>
        <dbReference type="EMBL" id="CAA9397816.1"/>
    </source>
</evidence>
<feature type="non-terminal residue" evidence="9">
    <location>
        <position position="1"/>
    </location>
</feature>
<dbReference type="EMBL" id="CADCTR010003378">
    <property type="protein sequence ID" value="CAA9397816.1"/>
    <property type="molecule type" value="Genomic_DNA"/>
</dbReference>
<dbReference type="GO" id="GO:0052619">
    <property type="term" value="F:coenzyme F420-1:gamma-L-glutamate ligase activity"/>
    <property type="evidence" value="ECO:0007669"/>
    <property type="project" value="UniProtKB-EC"/>
</dbReference>
<keyword evidence="2" id="KW-0479">Metal-binding</keyword>
<evidence type="ECO:0000256" key="5">
    <source>
        <dbReference type="ARBA" id="ARBA00022958"/>
    </source>
</evidence>
<keyword evidence="3" id="KW-0547">Nucleotide-binding</keyword>
<sequence>ARQVEVVLRESARIVRMDPGVIIAETRHGFICANAGVDASNVPGDETVCLLPVDPDASARRLRDDLQARLGFDIAVVITDSFGRPWREGITNIAIGVAGLLPLIDYRGQVDDHGHVLAVSMLAIADEIAASTELVMGKLLRTPVAVVRGYPYTRGEGSARALVRDPAKDMFR</sequence>
<dbReference type="Gene3D" id="3.30.1330.100">
    <property type="entry name" value="CofE-like"/>
    <property type="match status" value="1"/>
</dbReference>
<evidence type="ECO:0000256" key="6">
    <source>
        <dbReference type="ARBA" id="ARBA00023134"/>
    </source>
</evidence>
<dbReference type="PANTHER" id="PTHR47917">
    <property type="match status" value="1"/>
</dbReference>
<keyword evidence="5" id="KW-0630">Potassium</keyword>
<dbReference type="AlphaFoldDB" id="A0A6J4NV94"/>
<dbReference type="EC" id="6.3.2.34" evidence="9"/>
<dbReference type="NCBIfam" id="TIGR01916">
    <property type="entry name" value="F420_cofE"/>
    <property type="match status" value="1"/>
</dbReference>
<keyword evidence="4" id="KW-0460">Magnesium</keyword>
<dbReference type="GO" id="GO:0046872">
    <property type="term" value="F:metal ion binding"/>
    <property type="evidence" value="ECO:0007669"/>
    <property type="project" value="UniProtKB-KW"/>
</dbReference>
<evidence type="ECO:0000256" key="3">
    <source>
        <dbReference type="ARBA" id="ARBA00022741"/>
    </source>
</evidence>
<evidence type="ECO:0000256" key="1">
    <source>
        <dbReference type="ARBA" id="ARBA00022598"/>
    </source>
</evidence>
<keyword evidence="7" id="KW-0464">Manganese</keyword>
<accession>A0A6J4NV94</accession>
<dbReference type="InterPro" id="IPR008225">
    <property type="entry name" value="F420-0_g-glutamyl_ligase"/>
</dbReference>
<evidence type="ECO:0000256" key="4">
    <source>
        <dbReference type="ARBA" id="ARBA00022842"/>
    </source>
</evidence>
<gene>
    <name evidence="9" type="ORF">AVDCRST_MAG93-10061</name>
</gene>
<keyword evidence="6" id="KW-0342">GTP-binding</keyword>
<evidence type="ECO:0000256" key="7">
    <source>
        <dbReference type="ARBA" id="ARBA00023211"/>
    </source>
</evidence>
<evidence type="ECO:0000259" key="8">
    <source>
        <dbReference type="Pfam" id="PF01996"/>
    </source>
</evidence>
<dbReference type="Pfam" id="PF01996">
    <property type="entry name" value="F420_ligase"/>
    <property type="match status" value="1"/>
</dbReference>
<feature type="domain" description="Coenzyme F420:L-glutamate ligase-like" evidence="8">
    <location>
        <begin position="2"/>
        <end position="149"/>
    </location>
</feature>
<dbReference type="InterPro" id="IPR002847">
    <property type="entry name" value="F420-0_gamma-glut_ligase-dom"/>
</dbReference>
<dbReference type="SUPFAM" id="SSF144010">
    <property type="entry name" value="CofE-like"/>
    <property type="match status" value="1"/>
</dbReference>
<dbReference type="EC" id="6.3.2.31" evidence="9"/>
<dbReference type="GO" id="GO:0005525">
    <property type="term" value="F:GTP binding"/>
    <property type="evidence" value="ECO:0007669"/>
    <property type="project" value="UniProtKB-KW"/>
</dbReference>
<organism evidence="9">
    <name type="scientific">uncultured Chloroflexia bacterium</name>
    <dbReference type="NCBI Taxonomy" id="1672391"/>
    <lineage>
        <taxon>Bacteria</taxon>
        <taxon>Bacillati</taxon>
        <taxon>Chloroflexota</taxon>
        <taxon>Chloroflexia</taxon>
        <taxon>environmental samples</taxon>
    </lineage>
</organism>
<dbReference type="PANTHER" id="PTHR47917:SF1">
    <property type="entry name" value="COENZYME F420:L-GLUTAMATE LIGASE"/>
    <property type="match status" value="1"/>
</dbReference>
<keyword evidence="1 9" id="KW-0436">Ligase</keyword>
<reference evidence="9" key="1">
    <citation type="submission" date="2020-02" db="EMBL/GenBank/DDBJ databases">
        <authorList>
            <person name="Meier V. D."/>
        </authorList>
    </citation>
    <scope>NUCLEOTIDE SEQUENCE</scope>
    <source>
        <strain evidence="9">AVDCRST_MAG93</strain>
    </source>
</reference>
<name>A0A6J4NV94_9CHLR</name>
<evidence type="ECO:0000256" key="2">
    <source>
        <dbReference type="ARBA" id="ARBA00022723"/>
    </source>
</evidence>
<proteinExistence type="predicted"/>
<protein>
    <submittedName>
        <fullName evidence="9">Coenzyme F420-0:L-glutamate ligase @ F420-1:L-glutamate ligase</fullName>
        <ecNumber evidence="9">6.3.2.31</ecNumber>
        <ecNumber evidence="9">6.3.2.34</ecNumber>
    </submittedName>
</protein>
<dbReference type="GO" id="GO:0052618">
    <property type="term" value="F:coenzyme F420-0:L-glutamate ligase activity"/>
    <property type="evidence" value="ECO:0007669"/>
    <property type="project" value="UniProtKB-EC"/>
</dbReference>